<dbReference type="HOGENOM" id="CLU_1018544_0_0_11"/>
<evidence type="ECO:0000256" key="1">
    <source>
        <dbReference type="SAM" id="Phobius"/>
    </source>
</evidence>
<keyword evidence="1" id="KW-0812">Transmembrane</keyword>
<evidence type="ECO:0008006" key="4">
    <source>
        <dbReference type="Google" id="ProtNLM"/>
    </source>
</evidence>
<dbReference type="Gene3D" id="3.40.1000.70">
    <property type="entry name" value="PknH-like extracellular domain"/>
    <property type="match status" value="1"/>
</dbReference>
<name>A6WAH3_KINRD</name>
<dbReference type="EMBL" id="CP000750">
    <property type="protein sequence ID" value="ABS03812.1"/>
    <property type="molecule type" value="Genomic_DNA"/>
</dbReference>
<keyword evidence="3" id="KW-1185">Reference proteome</keyword>
<dbReference type="OrthoDB" id="5204150at2"/>
<protein>
    <recommendedName>
        <fullName evidence="4">PknH-like extracellular domain-containing protein</fullName>
    </recommendedName>
</protein>
<dbReference type="InterPro" id="IPR038232">
    <property type="entry name" value="PknH-like_Extracell_sf"/>
</dbReference>
<keyword evidence="1" id="KW-1133">Transmembrane helix</keyword>
<accession>A6WAH3</accession>
<proteinExistence type="predicted"/>
<sequence>MPGSTETDGDDPLVRALRRHDLSDHPLGTEELLTGARRRAGRIRTRRRATLAAFALVVAVPTGIGILGDGFGASPDPTVIAGPAPNGRPQAQPVAATDMLDDETATAVLPGATRDSGTVEEFGADVNAGLCVDEVFAAATLLGGRSVTWAVPGDDARQVVSQTVRRFASDGAEDYVQVARDQIAACEAGSLPDLETTAWTMVGDGSTGPDVVTAYAKVQDMEGGSLWRVRAVLENDGIVVDVSADLVRTDPDVLSSTAAGLADAGLKKLTGPQ</sequence>
<dbReference type="AlphaFoldDB" id="A6WAH3"/>
<organism evidence="2 3">
    <name type="scientific">Kineococcus radiotolerans (strain ATCC BAA-149 / DSM 14245 / SRS30216)</name>
    <dbReference type="NCBI Taxonomy" id="266940"/>
    <lineage>
        <taxon>Bacteria</taxon>
        <taxon>Bacillati</taxon>
        <taxon>Actinomycetota</taxon>
        <taxon>Actinomycetes</taxon>
        <taxon>Kineosporiales</taxon>
        <taxon>Kineosporiaceae</taxon>
        <taxon>Kineococcus</taxon>
    </lineage>
</organism>
<keyword evidence="1" id="KW-0472">Membrane</keyword>
<evidence type="ECO:0000313" key="3">
    <source>
        <dbReference type="Proteomes" id="UP000001116"/>
    </source>
</evidence>
<gene>
    <name evidence="2" type="ordered locus">Krad_2332</name>
</gene>
<evidence type="ECO:0000313" key="2">
    <source>
        <dbReference type="EMBL" id="ABS03812.1"/>
    </source>
</evidence>
<dbReference type="Proteomes" id="UP000001116">
    <property type="component" value="Chromosome"/>
</dbReference>
<dbReference type="KEGG" id="kra:Krad_2332"/>
<feature type="transmembrane region" description="Helical" evidence="1">
    <location>
        <begin position="49"/>
        <end position="68"/>
    </location>
</feature>
<reference evidence="3" key="1">
    <citation type="journal article" date="2008" name="PLoS ONE">
        <title>Survival in nuclear waste, extreme resistance, and potential applications gleaned from the genome sequence of Kineococcus radiotolerans SRS30216.</title>
        <authorList>
            <person name="Bagwell C.E."/>
            <person name="Bhat S."/>
            <person name="Hawkins G.M."/>
            <person name="Smith B.W."/>
            <person name="Biswas T."/>
            <person name="Hoover T.R."/>
            <person name="Saunders E."/>
            <person name="Han C.S."/>
            <person name="Tsodikov O.V."/>
            <person name="Shimkets L.J."/>
        </authorList>
    </citation>
    <scope>NUCLEOTIDE SEQUENCE [LARGE SCALE GENOMIC DNA]</scope>
    <source>
        <strain evidence="3">ATCC BAA-149 / DSM 14245 / SRS30216</strain>
    </source>
</reference>
<dbReference type="RefSeq" id="WP_012087970.1">
    <property type="nucleotide sequence ID" value="NC_009664.2"/>
</dbReference>